<keyword evidence="5 9" id="KW-0456">Lyase</keyword>
<accession>A0A931SEJ1</accession>
<evidence type="ECO:0000256" key="2">
    <source>
        <dbReference type="ARBA" id="ARBA00008847"/>
    </source>
</evidence>
<dbReference type="PANTHER" id="PTHR43375">
    <property type="entry name" value="OROTIDINE 5'-PHOSPHATE DECARBOXYLASE"/>
    <property type="match status" value="1"/>
</dbReference>
<dbReference type="InterPro" id="IPR013785">
    <property type="entry name" value="Aldolase_TIM"/>
</dbReference>
<keyword evidence="4" id="KW-0665">Pyrimidine biosynthesis</keyword>
<evidence type="ECO:0000256" key="5">
    <source>
        <dbReference type="ARBA" id="ARBA00023239"/>
    </source>
</evidence>
<dbReference type="NCBIfam" id="TIGR02127">
    <property type="entry name" value="pyrF_sub2"/>
    <property type="match status" value="1"/>
</dbReference>
<gene>
    <name evidence="9" type="primary">pyrF</name>
    <name evidence="9" type="ORF">HYT40_03740</name>
</gene>
<sequence>MDVFAIAVKPQIAFDEAYGAAGVAAFEATLSYARARGLVRITDAKRGDGGDTAEAYADGHLGEVPFWGTEDGQSLKKIASPIRSDALTVQPWIAEACFKPFLRAIKEHGTGVFVVDKTSFKPNSRIEQTRTESGRTNWETLAELVQELGVGTEGQYGYRNFGVVMGATYPSDAPTMRHILPNSWFLIPGYGAQGGGADDAVAGINEDGLGGVVNSARAVIYAYLKGKFQ</sequence>
<evidence type="ECO:0000256" key="7">
    <source>
        <dbReference type="NCBIfam" id="TIGR02127"/>
    </source>
</evidence>
<dbReference type="Pfam" id="PF00215">
    <property type="entry name" value="OMPdecase"/>
    <property type="match status" value="1"/>
</dbReference>
<dbReference type="AlphaFoldDB" id="A0A931SEJ1"/>
<evidence type="ECO:0000313" key="10">
    <source>
        <dbReference type="Proteomes" id="UP000724148"/>
    </source>
</evidence>
<evidence type="ECO:0000256" key="4">
    <source>
        <dbReference type="ARBA" id="ARBA00022975"/>
    </source>
</evidence>
<organism evidence="9 10">
    <name type="scientific">Candidatus Sungiibacteriota bacterium</name>
    <dbReference type="NCBI Taxonomy" id="2750080"/>
    <lineage>
        <taxon>Bacteria</taxon>
        <taxon>Candidatus Sungiibacteriota</taxon>
    </lineage>
</organism>
<dbReference type="InterPro" id="IPR011995">
    <property type="entry name" value="OMPdecase_type-2"/>
</dbReference>
<dbReference type="Gene3D" id="3.20.20.70">
    <property type="entry name" value="Aldolase class I"/>
    <property type="match status" value="1"/>
</dbReference>
<reference evidence="9" key="1">
    <citation type="submission" date="2020-07" db="EMBL/GenBank/DDBJ databases">
        <title>Huge and variable diversity of episymbiotic CPR bacteria and DPANN archaea in groundwater ecosystems.</title>
        <authorList>
            <person name="He C.Y."/>
            <person name="Keren R."/>
            <person name="Whittaker M."/>
            <person name="Farag I.F."/>
            <person name="Doudna J."/>
            <person name="Cate J.H.D."/>
            <person name="Banfield J.F."/>
        </authorList>
    </citation>
    <scope>NUCLEOTIDE SEQUENCE</scope>
    <source>
        <strain evidence="9">NC_groundwater_193_Ag_S-0.1um_51_7</strain>
    </source>
</reference>
<comment type="caution">
    <text evidence="9">The sequence shown here is derived from an EMBL/GenBank/DDBJ whole genome shotgun (WGS) entry which is preliminary data.</text>
</comment>
<dbReference type="EC" id="4.1.1.23" evidence="7"/>
<comment type="pathway">
    <text evidence="1">Pyrimidine metabolism; UMP biosynthesis via de novo pathway; UMP from orotate: step 2/2.</text>
</comment>
<dbReference type="SMART" id="SM00934">
    <property type="entry name" value="OMPdecase"/>
    <property type="match status" value="1"/>
</dbReference>
<evidence type="ECO:0000256" key="6">
    <source>
        <dbReference type="ARBA" id="ARBA00049157"/>
    </source>
</evidence>
<dbReference type="GO" id="GO:0009220">
    <property type="term" value="P:pyrimidine ribonucleotide biosynthetic process"/>
    <property type="evidence" value="ECO:0007669"/>
    <property type="project" value="UniProtKB-UniRule"/>
</dbReference>
<keyword evidence="3" id="KW-0210">Decarboxylase</keyword>
<evidence type="ECO:0000256" key="1">
    <source>
        <dbReference type="ARBA" id="ARBA00004861"/>
    </source>
</evidence>
<evidence type="ECO:0000256" key="3">
    <source>
        <dbReference type="ARBA" id="ARBA00022793"/>
    </source>
</evidence>
<protein>
    <recommendedName>
        <fullName evidence="7">Orotidine-5'-phosphate decarboxylase</fullName>
        <ecNumber evidence="7">4.1.1.23</ecNumber>
    </recommendedName>
</protein>
<dbReference type="PANTHER" id="PTHR43375:SF1">
    <property type="entry name" value="OROTIDINE 5'-PHOSPHATE DECARBOXYLASE"/>
    <property type="match status" value="1"/>
</dbReference>
<dbReference type="Proteomes" id="UP000724148">
    <property type="component" value="Unassembled WGS sequence"/>
</dbReference>
<feature type="domain" description="Orotidine 5'-phosphate decarboxylase" evidence="8">
    <location>
        <begin position="1"/>
        <end position="228"/>
    </location>
</feature>
<dbReference type="EMBL" id="JACOZA010000091">
    <property type="protein sequence ID" value="MBI2097228.1"/>
    <property type="molecule type" value="Genomic_DNA"/>
</dbReference>
<dbReference type="SUPFAM" id="SSF51366">
    <property type="entry name" value="Ribulose-phoshate binding barrel"/>
    <property type="match status" value="1"/>
</dbReference>
<feature type="non-terminal residue" evidence="9">
    <location>
        <position position="229"/>
    </location>
</feature>
<comment type="catalytic activity">
    <reaction evidence="6">
        <text>orotidine 5'-phosphate + H(+) = UMP + CO2</text>
        <dbReference type="Rhea" id="RHEA:11596"/>
        <dbReference type="ChEBI" id="CHEBI:15378"/>
        <dbReference type="ChEBI" id="CHEBI:16526"/>
        <dbReference type="ChEBI" id="CHEBI:57538"/>
        <dbReference type="ChEBI" id="CHEBI:57865"/>
        <dbReference type="EC" id="4.1.1.23"/>
    </reaction>
</comment>
<evidence type="ECO:0000259" key="8">
    <source>
        <dbReference type="SMART" id="SM00934"/>
    </source>
</evidence>
<dbReference type="GO" id="GO:0004590">
    <property type="term" value="F:orotidine-5'-phosphate decarboxylase activity"/>
    <property type="evidence" value="ECO:0007669"/>
    <property type="project" value="UniProtKB-UniRule"/>
</dbReference>
<name>A0A931SEJ1_9BACT</name>
<comment type="similarity">
    <text evidence="2">Belongs to the OMP decarboxylase family. Type 2 subfamily.</text>
</comment>
<proteinExistence type="inferred from homology"/>
<dbReference type="GO" id="GO:0006207">
    <property type="term" value="P:'de novo' pyrimidine nucleobase biosynthetic process"/>
    <property type="evidence" value="ECO:0007669"/>
    <property type="project" value="InterPro"/>
</dbReference>
<dbReference type="InterPro" id="IPR001754">
    <property type="entry name" value="OMPdeCOase_dom"/>
</dbReference>
<dbReference type="InterPro" id="IPR011060">
    <property type="entry name" value="RibuloseP-bd_barrel"/>
</dbReference>
<evidence type="ECO:0000313" key="9">
    <source>
        <dbReference type="EMBL" id="MBI2097228.1"/>
    </source>
</evidence>